<evidence type="ECO:0000313" key="2">
    <source>
        <dbReference type="Proteomes" id="UP001183176"/>
    </source>
</evidence>
<name>A0ABU2J600_9ACTN</name>
<proteinExistence type="predicted"/>
<dbReference type="EMBL" id="JAVREH010000003">
    <property type="protein sequence ID" value="MDT0260411.1"/>
    <property type="molecule type" value="Genomic_DNA"/>
</dbReference>
<keyword evidence="2" id="KW-1185">Reference proteome</keyword>
<reference evidence="2" key="1">
    <citation type="submission" date="2023-07" db="EMBL/GenBank/DDBJ databases">
        <title>30 novel species of actinomycetes from the DSMZ collection.</title>
        <authorList>
            <person name="Nouioui I."/>
        </authorList>
    </citation>
    <scope>NUCLEOTIDE SEQUENCE [LARGE SCALE GENOMIC DNA]</scope>
    <source>
        <strain evidence="2">DSM 44399</strain>
    </source>
</reference>
<accession>A0ABU2J600</accession>
<protein>
    <submittedName>
        <fullName evidence="1">Uncharacterized protein</fullName>
    </submittedName>
</protein>
<dbReference type="RefSeq" id="WP_311421564.1">
    <property type="nucleotide sequence ID" value="NZ_JAVREH010000003.1"/>
</dbReference>
<sequence length="46" mass="5034">MRTGRSTLLWQYGESVDRDNYADIDQINPRTAGLLAPDGGVTVGPR</sequence>
<gene>
    <name evidence="1" type="ORF">RM423_03275</name>
</gene>
<evidence type="ECO:0000313" key="1">
    <source>
        <dbReference type="EMBL" id="MDT0260411.1"/>
    </source>
</evidence>
<organism evidence="1 2">
    <name type="scientific">Jatrophihabitans lederbergiae</name>
    <dbReference type="NCBI Taxonomy" id="3075547"/>
    <lineage>
        <taxon>Bacteria</taxon>
        <taxon>Bacillati</taxon>
        <taxon>Actinomycetota</taxon>
        <taxon>Actinomycetes</taxon>
        <taxon>Jatrophihabitantales</taxon>
        <taxon>Jatrophihabitantaceae</taxon>
        <taxon>Jatrophihabitans</taxon>
    </lineage>
</organism>
<comment type="caution">
    <text evidence="1">The sequence shown here is derived from an EMBL/GenBank/DDBJ whole genome shotgun (WGS) entry which is preliminary data.</text>
</comment>
<dbReference type="Proteomes" id="UP001183176">
    <property type="component" value="Unassembled WGS sequence"/>
</dbReference>